<sequence length="146" mass="16312">MSAFDEELYQLELVDNLTKHGIDAEDVKKLQDAGIYTCSCLMTHWEKELTAITGFSKTKAEKIYVAAEKKILSKNDQAQPSHVTPDTPTSSRNEQETSNVASNNQTTYVHTPDTQQIEVDITSLERDPGLRLPIRACKSTIRSPNS</sequence>
<gene>
    <name evidence="2" type="ORF">DCAR_023456</name>
    <name evidence="3" type="ORF">DCAR_0726908</name>
</gene>
<reference evidence="2" key="1">
    <citation type="journal article" date="2016" name="Nat. Genet.">
        <title>A high-quality carrot genome assembly provides new insights into carotenoid accumulation and asterid genome evolution.</title>
        <authorList>
            <person name="Iorizzo M."/>
            <person name="Ellison S."/>
            <person name="Senalik D."/>
            <person name="Zeng P."/>
            <person name="Satapoomin P."/>
            <person name="Huang J."/>
            <person name="Bowman M."/>
            <person name="Iovene M."/>
            <person name="Sanseverino W."/>
            <person name="Cavagnaro P."/>
            <person name="Yildiz M."/>
            <person name="Macko-Podgorni A."/>
            <person name="Moranska E."/>
            <person name="Grzebelus E."/>
            <person name="Grzebelus D."/>
            <person name="Ashrafi H."/>
            <person name="Zheng Z."/>
            <person name="Cheng S."/>
            <person name="Spooner D."/>
            <person name="Van Deynze A."/>
            <person name="Simon P."/>
        </authorList>
    </citation>
    <scope>NUCLEOTIDE SEQUENCE [LARGE SCALE GENOMIC DNA]</scope>
    <source>
        <tissue evidence="2">Leaf</tissue>
    </source>
</reference>
<accession>A0A161ZHN9</accession>
<keyword evidence="4" id="KW-1185">Reference proteome</keyword>
<dbReference type="EMBL" id="CP093349">
    <property type="protein sequence ID" value="WOH07478.1"/>
    <property type="molecule type" value="Genomic_DNA"/>
</dbReference>
<organism evidence="2">
    <name type="scientific">Daucus carota subsp. sativus</name>
    <name type="common">Carrot</name>
    <dbReference type="NCBI Taxonomy" id="79200"/>
    <lineage>
        <taxon>Eukaryota</taxon>
        <taxon>Viridiplantae</taxon>
        <taxon>Streptophyta</taxon>
        <taxon>Embryophyta</taxon>
        <taxon>Tracheophyta</taxon>
        <taxon>Spermatophyta</taxon>
        <taxon>Magnoliopsida</taxon>
        <taxon>eudicotyledons</taxon>
        <taxon>Gunneridae</taxon>
        <taxon>Pentapetalae</taxon>
        <taxon>asterids</taxon>
        <taxon>campanulids</taxon>
        <taxon>Apiales</taxon>
        <taxon>Apiaceae</taxon>
        <taxon>Apioideae</taxon>
        <taxon>Scandiceae</taxon>
        <taxon>Daucinae</taxon>
        <taxon>Daucus</taxon>
        <taxon>Daucus sect. Daucus</taxon>
    </lineage>
</organism>
<dbReference type="EMBL" id="LNRQ01000007">
    <property type="protein sequence ID" value="KZM86322.1"/>
    <property type="molecule type" value="Genomic_DNA"/>
</dbReference>
<dbReference type="AlphaFoldDB" id="A0A161ZHN9"/>
<evidence type="ECO:0000313" key="4">
    <source>
        <dbReference type="Proteomes" id="UP000077755"/>
    </source>
</evidence>
<protein>
    <recommendedName>
        <fullName evidence="5">DNA recombination and repair protein Rad51-like C-terminal domain-containing protein</fullName>
    </recommendedName>
</protein>
<dbReference type="InterPro" id="IPR010995">
    <property type="entry name" value="DNA_repair_Rad51/TF_NusA_a-hlx"/>
</dbReference>
<proteinExistence type="predicted"/>
<name>A0A161ZHN9_DAUCS</name>
<reference evidence="3" key="2">
    <citation type="submission" date="2022-03" db="EMBL/GenBank/DDBJ databases">
        <title>Draft title - Genomic analysis of global carrot germplasm unveils the trajectory of domestication and the origin of high carotenoid orange carrot.</title>
        <authorList>
            <person name="Iorizzo M."/>
            <person name="Ellison S."/>
            <person name="Senalik D."/>
            <person name="Macko-Podgorni A."/>
            <person name="Grzebelus D."/>
            <person name="Bostan H."/>
            <person name="Rolling W."/>
            <person name="Curaba J."/>
            <person name="Simon P."/>
        </authorList>
    </citation>
    <scope>NUCLEOTIDE SEQUENCE</scope>
    <source>
        <tissue evidence="3">Leaf</tissue>
    </source>
</reference>
<evidence type="ECO:0000256" key="1">
    <source>
        <dbReference type="SAM" id="MobiDB-lite"/>
    </source>
</evidence>
<evidence type="ECO:0000313" key="3">
    <source>
        <dbReference type="EMBL" id="WOH07478.1"/>
    </source>
</evidence>
<dbReference type="Gramene" id="KZM86322">
    <property type="protein sequence ID" value="KZM86322"/>
    <property type="gene ID" value="DCAR_023456"/>
</dbReference>
<evidence type="ECO:0008006" key="5">
    <source>
        <dbReference type="Google" id="ProtNLM"/>
    </source>
</evidence>
<dbReference type="Gene3D" id="1.10.150.20">
    <property type="entry name" value="5' to 3' exonuclease, C-terminal subdomain"/>
    <property type="match status" value="1"/>
</dbReference>
<dbReference type="Proteomes" id="UP000077755">
    <property type="component" value="Chromosome 7"/>
</dbReference>
<dbReference type="STRING" id="79200.A0A161ZHN9"/>
<feature type="region of interest" description="Disordered" evidence="1">
    <location>
        <begin position="74"/>
        <end position="115"/>
    </location>
</feature>
<evidence type="ECO:0000313" key="2">
    <source>
        <dbReference type="EMBL" id="KZM86322.1"/>
    </source>
</evidence>
<dbReference type="GO" id="GO:0000166">
    <property type="term" value="F:nucleotide binding"/>
    <property type="evidence" value="ECO:0007669"/>
    <property type="project" value="InterPro"/>
</dbReference>
<dbReference type="SUPFAM" id="SSF47794">
    <property type="entry name" value="Rad51 N-terminal domain-like"/>
    <property type="match status" value="1"/>
</dbReference>